<feature type="domain" description="EGF-like" evidence="8">
    <location>
        <begin position="471"/>
        <end position="509"/>
    </location>
</feature>
<evidence type="ECO:0000256" key="5">
    <source>
        <dbReference type="ARBA" id="ARBA00023157"/>
    </source>
</evidence>
<feature type="domain" description="EGF-like" evidence="8">
    <location>
        <begin position="516"/>
        <end position="556"/>
    </location>
</feature>
<evidence type="ECO:0000256" key="7">
    <source>
        <dbReference type="SAM" id="MobiDB-lite"/>
    </source>
</evidence>
<dbReference type="FunFam" id="2.10.25.10:FF:000653">
    <property type="entry name" value="Putative Fibrillin-1"/>
    <property type="match status" value="1"/>
</dbReference>
<dbReference type="InterPro" id="IPR052235">
    <property type="entry name" value="Nephronectin_domain"/>
</dbReference>
<dbReference type="CTD" id="25975"/>
<dbReference type="InterPro" id="IPR024731">
    <property type="entry name" value="NELL2-like_EGF"/>
</dbReference>
<reference evidence="11" key="1">
    <citation type="submission" date="2025-08" db="UniProtKB">
        <authorList>
            <consortium name="RefSeq"/>
        </authorList>
    </citation>
    <scope>IDENTIFICATION</scope>
    <source>
        <tissue evidence="11">Blood</tissue>
    </source>
</reference>
<evidence type="ECO:0000256" key="1">
    <source>
        <dbReference type="ARBA" id="ARBA00009738"/>
    </source>
</evidence>
<dbReference type="SMART" id="SM00179">
    <property type="entry name" value="EGF_CA"/>
    <property type="match status" value="3"/>
</dbReference>
<keyword evidence="4" id="KW-0677">Repeat</keyword>
<feature type="domain" description="MAM" evidence="9">
    <location>
        <begin position="692"/>
        <end position="838"/>
    </location>
</feature>
<dbReference type="SUPFAM" id="SSF49899">
    <property type="entry name" value="Concanavalin A-like lectins/glucanases"/>
    <property type="match status" value="1"/>
</dbReference>
<evidence type="ECO:0000256" key="6">
    <source>
        <dbReference type="PROSITE-ProRule" id="PRU00076"/>
    </source>
</evidence>
<feature type="region of interest" description="Disordered" evidence="7">
    <location>
        <begin position="624"/>
        <end position="660"/>
    </location>
</feature>
<dbReference type="InterPro" id="IPR013320">
    <property type="entry name" value="ConA-like_dom_sf"/>
</dbReference>
<dbReference type="PROSITE" id="PS01187">
    <property type="entry name" value="EGF_CA"/>
    <property type="match status" value="1"/>
</dbReference>
<dbReference type="GO" id="GO:0016020">
    <property type="term" value="C:membrane"/>
    <property type="evidence" value="ECO:0007669"/>
    <property type="project" value="InterPro"/>
</dbReference>
<dbReference type="InterPro" id="IPR018097">
    <property type="entry name" value="EGF_Ca-bd_CS"/>
</dbReference>
<dbReference type="FunFam" id="2.10.25.10:FF:000187">
    <property type="entry name" value="nephronectin isoform X1"/>
    <property type="match status" value="1"/>
</dbReference>
<keyword evidence="3" id="KW-0732">Signal</keyword>
<dbReference type="Gene3D" id="2.60.120.200">
    <property type="match status" value="1"/>
</dbReference>
<name>A0AA97J3F7_EUBMA</name>
<dbReference type="InterPro" id="IPR001881">
    <property type="entry name" value="EGF-like_Ca-bd_dom"/>
</dbReference>
<protein>
    <submittedName>
        <fullName evidence="11">Epidermal growth factor-like protein 6</fullName>
    </submittedName>
</protein>
<evidence type="ECO:0000259" key="8">
    <source>
        <dbReference type="PROSITE" id="PS50026"/>
    </source>
</evidence>
<dbReference type="AlphaFoldDB" id="A0AA97J3F7"/>
<accession>A0AA97J3F7</accession>
<organism evidence="10 11">
    <name type="scientific">Eublepharis macularius</name>
    <name type="common">Leopard gecko</name>
    <name type="synonym">Cyrtodactylus macularius</name>
    <dbReference type="NCBI Taxonomy" id="481883"/>
    <lineage>
        <taxon>Eukaryota</taxon>
        <taxon>Metazoa</taxon>
        <taxon>Chordata</taxon>
        <taxon>Craniata</taxon>
        <taxon>Vertebrata</taxon>
        <taxon>Euteleostomi</taxon>
        <taxon>Lepidosauria</taxon>
        <taxon>Squamata</taxon>
        <taxon>Bifurcata</taxon>
        <taxon>Gekkota</taxon>
        <taxon>Eublepharidae</taxon>
        <taxon>Eublepharinae</taxon>
        <taxon>Eublepharis</taxon>
    </lineage>
</organism>
<dbReference type="GO" id="GO:0005576">
    <property type="term" value="C:extracellular region"/>
    <property type="evidence" value="ECO:0007669"/>
    <property type="project" value="UniProtKB-SubCell"/>
</dbReference>
<dbReference type="CDD" id="cd06263">
    <property type="entry name" value="MAM"/>
    <property type="match status" value="1"/>
</dbReference>
<dbReference type="Gene3D" id="2.10.25.10">
    <property type="entry name" value="Laminin"/>
    <property type="match status" value="5"/>
</dbReference>
<dbReference type="InterPro" id="IPR000152">
    <property type="entry name" value="EGF-type_Asp/Asn_hydroxyl_site"/>
</dbReference>
<dbReference type="InterPro" id="IPR000742">
    <property type="entry name" value="EGF"/>
</dbReference>
<dbReference type="InterPro" id="IPR000998">
    <property type="entry name" value="MAM_dom"/>
</dbReference>
<dbReference type="Proteomes" id="UP001190640">
    <property type="component" value="Chromosome 3"/>
</dbReference>
<proteinExistence type="inferred from homology"/>
<gene>
    <name evidence="11" type="primary">EGFL6</name>
</gene>
<dbReference type="PANTHER" id="PTHR24050:SF24">
    <property type="entry name" value="EPIDERMAL GROWTH FACTOR-LIKE PROTEIN 6"/>
    <property type="match status" value="1"/>
</dbReference>
<dbReference type="PANTHER" id="PTHR24050">
    <property type="entry name" value="PA14 DOMAIN-CONTAINING PROTEIN"/>
    <property type="match status" value="1"/>
</dbReference>
<evidence type="ECO:0000313" key="11">
    <source>
        <dbReference type="RefSeq" id="XP_054830355.1"/>
    </source>
</evidence>
<dbReference type="SUPFAM" id="SSF57196">
    <property type="entry name" value="EGF/Laminin"/>
    <property type="match status" value="3"/>
</dbReference>
<evidence type="ECO:0000256" key="4">
    <source>
        <dbReference type="ARBA" id="ARBA00022737"/>
    </source>
</evidence>
<dbReference type="GO" id="GO:0005509">
    <property type="term" value="F:calcium ion binding"/>
    <property type="evidence" value="ECO:0007669"/>
    <property type="project" value="InterPro"/>
</dbReference>
<dbReference type="InterPro" id="IPR049883">
    <property type="entry name" value="NOTCH1_EGF-like"/>
</dbReference>
<sequence>MRRHKHYVCLRDALSRRQKQRQMLVIQRCQCLRDKWFTLEEEHVPRKCWVTLKSQDWWDRIFLGTWDDEEWIECFRMTCETFEDIVRILRLHLEHQKTSFQDLVTVEKMVTVAIWCLAIGSCYRQAKNQFGIGLSTVGTAVLEMCYALKSELLSKIGGVGSVMDGFVALRFPDCVGAIDGTHIPICAPGGSPVQYVLKLFFNPHWKRLGRGLLGRGLQRESRALPPSEHVDRGAAEAPSPAWLRGLAAEDPAFSRGGNPRQVAAARKAEAPAYTARLPVPGASRSLRSAQRPPPSMVRIARRASLALAWLLFLAGGSADADSSRGRRQLLPVNQPGVCRYGSKLDCCYGWKRNSQGHCEATCEHGCKYGECVMPNKCKCFPGFVGKTCSQDINECGLKPPPCKHRCMNTHGSYKCYCLNGYTLRPDGTCTNSRTCAVVNCQYGCEEVKDDVRCLCPSSGLQLAPNGKTCTDIDECSTGKAMCSFNRRCINTFGSYYCKCQIGYEMKYVNGRYNCVDINECTANTQKCDLHAECLNTQGSFKCKCKLGYRGNGSECSVIHENSVKEIPRISELAKEKFKKLLMQKNSVKKQEDIKNVIPEAPVTPASKAHIRPLDYDDGIYIESTYSERGKGSEDAGRGKRVEGEGEGEREDFENQSNPEKKLRGDVFSKEAAAFGPLPIQRKIQVEKTELEVDCSFSQGTCAWQQDASDDFDWNPADHDNGDGYYMAVPAFMGHKKDVGRLKLLLTDLKPKGIYCLIFSYRLAGDKVGKLRVIAGNDSHTPSWEQSMTDDEQWKTGQMEVSVGVESSMDITFEAERGKGKTGEIGVDTVILVSGLCPEDHLTLDI</sequence>
<dbReference type="PROSITE" id="PS00022">
    <property type="entry name" value="EGF_1"/>
    <property type="match status" value="1"/>
</dbReference>
<feature type="compositionally biased region" description="Acidic residues" evidence="7">
    <location>
        <begin position="644"/>
        <end position="653"/>
    </location>
</feature>
<evidence type="ECO:0000259" key="9">
    <source>
        <dbReference type="PROSITE" id="PS50060"/>
    </source>
</evidence>
<evidence type="ECO:0000256" key="3">
    <source>
        <dbReference type="ARBA" id="ARBA00022729"/>
    </source>
</evidence>
<dbReference type="SMART" id="SM00181">
    <property type="entry name" value="EGF"/>
    <property type="match status" value="5"/>
</dbReference>
<dbReference type="Pfam" id="PF12947">
    <property type="entry name" value="EGF_3"/>
    <property type="match status" value="1"/>
</dbReference>
<feature type="domain" description="EGF-like" evidence="8">
    <location>
        <begin position="391"/>
        <end position="430"/>
    </location>
</feature>
<dbReference type="GeneID" id="129326217"/>
<dbReference type="PROSITE" id="PS01186">
    <property type="entry name" value="EGF_2"/>
    <property type="match status" value="3"/>
</dbReference>
<keyword evidence="5" id="KW-1015">Disulfide bond</keyword>
<dbReference type="PROSITE" id="PS50060">
    <property type="entry name" value="MAM_2"/>
    <property type="match status" value="1"/>
</dbReference>
<dbReference type="PROSITE" id="PS00010">
    <property type="entry name" value="ASX_HYDROXYL"/>
    <property type="match status" value="3"/>
</dbReference>
<dbReference type="RefSeq" id="XP_054830355.1">
    <property type="nucleotide sequence ID" value="XM_054974380.1"/>
</dbReference>
<comment type="caution">
    <text evidence="6">Lacks conserved residue(s) required for the propagation of feature annotation.</text>
</comment>
<keyword evidence="2 6" id="KW-0245">EGF-like domain</keyword>
<dbReference type="CDD" id="cd00054">
    <property type="entry name" value="EGF_CA"/>
    <property type="match status" value="3"/>
</dbReference>
<dbReference type="PROSITE" id="PS50026">
    <property type="entry name" value="EGF_3"/>
    <property type="match status" value="3"/>
</dbReference>
<dbReference type="Pfam" id="PF07645">
    <property type="entry name" value="EGF_CA"/>
    <property type="match status" value="2"/>
</dbReference>
<evidence type="ECO:0000313" key="10">
    <source>
        <dbReference type="Proteomes" id="UP001190640"/>
    </source>
</evidence>
<comment type="similarity">
    <text evidence="1">Belongs to the nephronectin family.</text>
</comment>
<dbReference type="Pfam" id="PF00629">
    <property type="entry name" value="MAM"/>
    <property type="match status" value="1"/>
</dbReference>
<feature type="compositionally biased region" description="Basic and acidic residues" evidence="7">
    <location>
        <begin position="625"/>
        <end position="643"/>
    </location>
</feature>
<dbReference type="SMART" id="SM00137">
    <property type="entry name" value="MAM"/>
    <property type="match status" value="1"/>
</dbReference>
<keyword evidence="10" id="KW-1185">Reference proteome</keyword>
<evidence type="ECO:0000256" key="2">
    <source>
        <dbReference type="ARBA" id="ARBA00022536"/>
    </source>
</evidence>
<dbReference type="KEGG" id="emc:129326217"/>